<feature type="transmembrane region" description="Helical" evidence="2">
    <location>
        <begin position="110"/>
        <end position="127"/>
    </location>
</feature>
<accession>A0ABU4K7E2</accession>
<name>A0ABU4K7E2_9ACTN</name>
<keyword evidence="2" id="KW-1133">Transmembrane helix</keyword>
<feature type="transmembrane region" description="Helical" evidence="2">
    <location>
        <begin position="86"/>
        <end position="104"/>
    </location>
</feature>
<dbReference type="Proteomes" id="UP001278571">
    <property type="component" value="Unassembled WGS sequence"/>
</dbReference>
<organism evidence="3 4">
    <name type="scientific">Streptomyces roseolus</name>
    <dbReference type="NCBI Taxonomy" id="67358"/>
    <lineage>
        <taxon>Bacteria</taxon>
        <taxon>Bacillati</taxon>
        <taxon>Actinomycetota</taxon>
        <taxon>Actinomycetes</taxon>
        <taxon>Kitasatosporales</taxon>
        <taxon>Streptomycetaceae</taxon>
        <taxon>Streptomyces</taxon>
    </lineage>
</organism>
<keyword evidence="2" id="KW-0472">Membrane</keyword>
<dbReference type="RefSeq" id="WP_319010052.1">
    <property type="nucleotide sequence ID" value="NZ_JAWJZF010000372.1"/>
</dbReference>
<evidence type="ECO:0000313" key="4">
    <source>
        <dbReference type="Proteomes" id="UP001278571"/>
    </source>
</evidence>
<reference evidence="3 4" key="1">
    <citation type="submission" date="2023-10" db="EMBL/GenBank/DDBJ databases">
        <authorList>
            <person name="Wang X.X."/>
        </authorList>
    </citation>
    <scope>NUCLEOTIDE SEQUENCE [LARGE SCALE GENOMIC DNA]</scope>
    <source>
        <strain evidence="3 4">NBRC 12816</strain>
    </source>
</reference>
<evidence type="ECO:0008006" key="5">
    <source>
        <dbReference type="Google" id="ProtNLM"/>
    </source>
</evidence>
<keyword evidence="4" id="KW-1185">Reference proteome</keyword>
<keyword evidence="2" id="KW-0812">Transmembrane</keyword>
<gene>
    <name evidence="3" type="ORF">R2363_16040</name>
</gene>
<evidence type="ECO:0000256" key="1">
    <source>
        <dbReference type="SAM" id="MobiDB-lite"/>
    </source>
</evidence>
<feature type="region of interest" description="Disordered" evidence="1">
    <location>
        <begin position="133"/>
        <end position="155"/>
    </location>
</feature>
<comment type="caution">
    <text evidence="3">The sequence shown here is derived from an EMBL/GenBank/DDBJ whole genome shotgun (WGS) entry which is preliminary data.</text>
</comment>
<feature type="transmembrane region" description="Helical" evidence="2">
    <location>
        <begin position="50"/>
        <end position="74"/>
    </location>
</feature>
<evidence type="ECO:0000313" key="3">
    <source>
        <dbReference type="EMBL" id="MDX2293676.1"/>
    </source>
</evidence>
<proteinExistence type="predicted"/>
<dbReference type="EMBL" id="JAWJZF010000372">
    <property type="protein sequence ID" value="MDX2293676.1"/>
    <property type="molecule type" value="Genomic_DNA"/>
</dbReference>
<sequence>MARRPIALVTAAVLLVEAPAIVGVNAIMARFVEVQSMSLDGLDPDHMVTGTWALGIGSGLALALCALVALLTGVRDRGPGRFGRGLLIGCAVVHGLLGAVAAALIGWGAFAVLMTVVGLIVLTLVMYGKEPAGKPAAEKPAAGKPAAGEAGAATA</sequence>
<evidence type="ECO:0000256" key="2">
    <source>
        <dbReference type="SAM" id="Phobius"/>
    </source>
</evidence>
<protein>
    <recommendedName>
        <fullName evidence="5">Integral membrane protein</fullName>
    </recommendedName>
</protein>